<dbReference type="GO" id="GO:0003677">
    <property type="term" value="F:DNA binding"/>
    <property type="evidence" value="ECO:0007669"/>
    <property type="project" value="InterPro"/>
</dbReference>
<dbReference type="STRING" id="1122180.Lokhon_02037"/>
<dbReference type="InterPro" id="IPR008807">
    <property type="entry name" value="ROS_MUCR"/>
</dbReference>
<comment type="caution">
    <text evidence="2">The sequence shown here is derived from an EMBL/GenBank/DDBJ whole genome shotgun (WGS) entry which is preliminary data.</text>
</comment>
<dbReference type="GO" id="GO:0008270">
    <property type="term" value="F:zinc ion binding"/>
    <property type="evidence" value="ECO:0007669"/>
    <property type="project" value="InterPro"/>
</dbReference>
<comment type="similarity">
    <text evidence="1">Belongs to the ros/MucR family.</text>
</comment>
<evidence type="ECO:0000313" key="2">
    <source>
        <dbReference type="EMBL" id="EYD71965.1"/>
    </source>
</evidence>
<proteinExistence type="inferred from homology"/>
<dbReference type="InterPro" id="IPR041920">
    <property type="entry name" value="ROS/MUCR_sf"/>
</dbReference>
<evidence type="ECO:0000313" key="3">
    <source>
        <dbReference type="Proteomes" id="UP000025047"/>
    </source>
</evidence>
<dbReference type="AlphaFoldDB" id="A0A017HCD1"/>
<dbReference type="EMBL" id="APGJ01000006">
    <property type="protein sequence ID" value="EYD71965.1"/>
    <property type="molecule type" value="Genomic_DNA"/>
</dbReference>
<dbReference type="PATRIC" id="fig|1122180.6.peg.2023"/>
<dbReference type="Gene3D" id="1.10.10.1550">
    <property type="entry name" value="ROS/MUCR transcriptional regulator protein"/>
    <property type="match status" value="1"/>
</dbReference>
<dbReference type="HOGENOM" id="CLU_106247_2_0_5"/>
<evidence type="ECO:0000256" key="1">
    <source>
        <dbReference type="ARBA" id="ARBA00007031"/>
    </source>
</evidence>
<dbReference type="Proteomes" id="UP000025047">
    <property type="component" value="Unassembled WGS sequence"/>
</dbReference>
<accession>A0A017HCD1</accession>
<reference evidence="2 3" key="1">
    <citation type="submission" date="2013-03" db="EMBL/GenBank/DDBJ databases">
        <authorList>
            <person name="Fiebig A."/>
            <person name="Goeker M."/>
            <person name="Klenk H.-P.P."/>
        </authorList>
    </citation>
    <scope>NUCLEOTIDE SEQUENCE [LARGE SCALE GENOMIC DNA]</scope>
    <source>
        <strain evidence="2 3">DSM 17492</strain>
    </source>
</reference>
<sequence length="165" mass="17399">MGPVCAGCAHTLIERANMTTPNSKSELLSTIVASYAARPDVGSDDIVALVAKLRRELGLGDAAVAAAQPEAPVTGGLTPALPVSRAVTPDKVFCLCCGKGFKMLKRHLGAEHGMTEAEYRAAFGLSEDMPLVAPSYSQRKANYARKVGFGRYSRDAARQGDETVS</sequence>
<protein>
    <submittedName>
        <fullName evidence="2">Putative mucR family transcriptional regulatory protein</fullName>
    </submittedName>
</protein>
<gene>
    <name evidence="2" type="ORF">Lokhon_02037</name>
</gene>
<dbReference type="Pfam" id="PF05443">
    <property type="entry name" value="ROS_MUCR"/>
    <property type="match status" value="1"/>
</dbReference>
<dbReference type="eggNOG" id="COG4957">
    <property type="taxonomic scope" value="Bacteria"/>
</dbReference>
<organism evidence="2 3">
    <name type="scientific">Limimaricola hongkongensis DSM 17492</name>
    <dbReference type="NCBI Taxonomy" id="1122180"/>
    <lineage>
        <taxon>Bacteria</taxon>
        <taxon>Pseudomonadati</taxon>
        <taxon>Pseudomonadota</taxon>
        <taxon>Alphaproteobacteria</taxon>
        <taxon>Rhodobacterales</taxon>
        <taxon>Paracoccaceae</taxon>
        <taxon>Limimaricola</taxon>
    </lineage>
</organism>
<dbReference type="GO" id="GO:0006355">
    <property type="term" value="P:regulation of DNA-templated transcription"/>
    <property type="evidence" value="ECO:0007669"/>
    <property type="project" value="InterPro"/>
</dbReference>
<keyword evidence="3" id="KW-1185">Reference proteome</keyword>
<name>A0A017HCD1_9RHOB</name>